<keyword evidence="2 5" id="KW-0689">Ribosomal protein</keyword>
<evidence type="ECO:0000256" key="3">
    <source>
        <dbReference type="ARBA" id="ARBA00023274"/>
    </source>
</evidence>
<dbReference type="NCBIfam" id="NF001764">
    <property type="entry name" value="PRK00504.1"/>
    <property type="match status" value="1"/>
</dbReference>
<dbReference type="GO" id="GO:1990904">
    <property type="term" value="C:ribonucleoprotein complex"/>
    <property type="evidence" value="ECO:0007669"/>
    <property type="project" value="UniProtKB-KW"/>
</dbReference>
<dbReference type="AlphaFoldDB" id="A0A1G2R0U3"/>
<dbReference type="GO" id="GO:0005737">
    <property type="term" value="C:cytoplasm"/>
    <property type="evidence" value="ECO:0007669"/>
    <property type="project" value="UniProtKB-ARBA"/>
</dbReference>
<gene>
    <name evidence="5" type="primary">rpmG</name>
    <name evidence="6" type="ORF">A3C04_01290</name>
</gene>
<name>A0A1G2R0U3_9BACT</name>
<sequence length="56" mass="6619">MAAKAKKKVYAKFQCASCKEINYFLHKSKKAMEEKLELKKFCNSCRAHKKHKEAKR</sequence>
<dbReference type="GO" id="GO:0006412">
    <property type="term" value="P:translation"/>
    <property type="evidence" value="ECO:0007669"/>
    <property type="project" value="UniProtKB-UniRule"/>
</dbReference>
<evidence type="ECO:0000256" key="1">
    <source>
        <dbReference type="ARBA" id="ARBA00007596"/>
    </source>
</evidence>
<reference evidence="6 7" key="1">
    <citation type="journal article" date="2016" name="Nat. Commun.">
        <title>Thousands of microbial genomes shed light on interconnected biogeochemical processes in an aquifer system.</title>
        <authorList>
            <person name="Anantharaman K."/>
            <person name="Brown C.T."/>
            <person name="Hug L.A."/>
            <person name="Sharon I."/>
            <person name="Castelle C.J."/>
            <person name="Probst A.J."/>
            <person name="Thomas B.C."/>
            <person name="Singh A."/>
            <person name="Wilkins M.J."/>
            <person name="Karaoz U."/>
            <person name="Brodie E.L."/>
            <person name="Williams K.H."/>
            <person name="Hubbard S.S."/>
            <person name="Banfield J.F."/>
        </authorList>
    </citation>
    <scope>NUCLEOTIDE SEQUENCE [LARGE SCALE GENOMIC DNA]</scope>
</reference>
<dbReference type="HAMAP" id="MF_00294">
    <property type="entry name" value="Ribosomal_bL33"/>
    <property type="match status" value="1"/>
</dbReference>
<keyword evidence="3 5" id="KW-0687">Ribonucleoprotein</keyword>
<evidence type="ECO:0000313" key="7">
    <source>
        <dbReference type="Proteomes" id="UP000178092"/>
    </source>
</evidence>
<dbReference type="InterPro" id="IPR011332">
    <property type="entry name" value="Ribosomal_zn-bd"/>
</dbReference>
<protein>
    <recommendedName>
        <fullName evidence="4 5">Large ribosomal subunit protein bL33</fullName>
    </recommendedName>
</protein>
<dbReference type="GO" id="GO:0005840">
    <property type="term" value="C:ribosome"/>
    <property type="evidence" value="ECO:0007669"/>
    <property type="project" value="UniProtKB-KW"/>
</dbReference>
<dbReference type="InterPro" id="IPR001705">
    <property type="entry name" value="Ribosomal_bL33"/>
</dbReference>
<comment type="similarity">
    <text evidence="1 5">Belongs to the bacterial ribosomal protein bL33 family.</text>
</comment>
<dbReference type="Gene3D" id="2.20.28.120">
    <property type="entry name" value="Ribosomal protein L33"/>
    <property type="match status" value="1"/>
</dbReference>
<dbReference type="GO" id="GO:0003735">
    <property type="term" value="F:structural constituent of ribosome"/>
    <property type="evidence" value="ECO:0007669"/>
    <property type="project" value="InterPro"/>
</dbReference>
<evidence type="ECO:0000256" key="2">
    <source>
        <dbReference type="ARBA" id="ARBA00022980"/>
    </source>
</evidence>
<dbReference type="Proteomes" id="UP000178092">
    <property type="component" value="Unassembled WGS sequence"/>
</dbReference>
<dbReference type="NCBIfam" id="TIGR01023">
    <property type="entry name" value="rpmG_bact"/>
    <property type="match status" value="1"/>
</dbReference>
<dbReference type="SUPFAM" id="SSF57829">
    <property type="entry name" value="Zn-binding ribosomal proteins"/>
    <property type="match status" value="1"/>
</dbReference>
<dbReference type="Pfam" id="PF00471">
    <property type="entry name" value="Ribosomal_L33"/>
    <property type="match status" value="1"/>
</dbReference>
<dbReference type="InterPro" id="IPR038584">
    <property type="entry name" value="Ribosomal_bL33_sf"/>
</dbReference>
<evidence type="ECO:0000256" key="4">
    <source>
        <dbReference type="ARBA" id="ARBA00035176"/>
    </source>
</evidence>
<accession>A0A1G2R0U3</accession>
<dbReference type="EMBL" id="MHTV01000033">
    <property type="protein sequence ID" value="OHA66440.1"/>
    <property type="molecule type" value="Genomic_DNA"/>
</dbReference>
<evidence type="ECO:0000256" key="5">
    <source>
        <dbReference type="HAMAP-Rule" id="MF_00294"/>
    </source>
</evidence>
<proteinExistence type="inferred from homology"/>
<comment type="caution">
    <text evidence="6">The sequence shown here is derived from an EMBL/GenBank/DDBJ whole genome shotgun (WGS) entry which is preliminary data.</text>
</comment>
<organism evidence="6 7">
    <name type="scientific">Candidatus Wildermuthbacteria bacterium RIFCSPHIGHO2_02_FULL_45_25</name>
    <dbReference type="NCBI Taxonomy" id="1802450"/>
    <lineage>
        <taxon>Bacteria</taxon>
        <taxon>Candidatus Wildermuthiibacteriota</taxon>
    </lineage>
</organism>
<evidence type="ECO:0000313" key="6">
    <source>
        <dbReference type="EMBL" id="OHA66440.1"/>
    </source>
</evidence>